<feature type="region of interest" description="Disordered" evidence="1">
    <location>
        <begin position="1"/>
        <end position="21"/>
    </location>
</feature>
<gene>
    <name evidence="2" type="ORF">NA56DRAFT_726655</name>
</gene>
<evidence type="ECO:0000313" key="3">
    <source>
        <dbReference type="Proteomes" id="UP000235672"/>
    </source>
</evidence>
<name>A0A2J6PX34_9HELO</name>
<dbReference type="AlphaFoldDB" id="A0A2J6PX34"/>
<sequence length="307" mass="35235">MENHQTTTLEDHPAFSPGFNKRISQMKPEAEDQSTSFASWAASERVRREEAGTLLSAEEALREDVESFEEHYVDTLGNTPAALSWHNLRQNLARSWRRANFYPLRAGPHWHHIPTLPEFFHGILELNLPTNPKFTHLHNAYNDYGNHLKTLNRPDLAAEFQTFRERWVADARLSLSGEPRPEDWATNLLIEDYKWMLWRFDTLFQDAPAHAKGDAEPTVMESQSYLRSAITMAESGGSSENLLGDKLWDSLKLAYKKAYRIAWGRNPPEHMDVMPRRPSEMREVEGWIYGPGGSLISTGVTFLGKEQ</sequence>
<dbReference type="EMBL" id="KZ613493">
    <property type="protein sequence ID" value="PMD18589.1"/>
    <property type="molecule type" value="Genomic_DNA"/>
</dbReference>
<evidence type="ECO:0000256" key="1">
    <source>
        <dbReference type="SAM" id="MobiDB-lite"/>
    </source>
</evidence>
<accession>A0A2J6PX34</accession>
<protein>
    <submittedName>
        <fullName evidence="2">Uncharacterized protein</fullName>
    </submittedName>
</protein>
<keyword evidence="3" id="KW-1185">Reference proteome</keyword>
<organism evidence="2 3">
    <name type="scientific">Hyaloscypha hepaticicola</name>
    <dbReference type="NCBI Taxonomy" id="2082293"/>
    <lineage>
        <taxon>Eukaryota</taxon>
        <taxon>Fungi</taxon>
        <taxon>Dikarya</taxon>
        <taxon>Ascomycota</taxon>
        <taxon>Pezizomycotina</taxon>
        <taxon>Leotiomycetes</taxon>
        <taxon>Helotiales</taxon>
        <taxon>Hyaloscyphaceae</taxon>
        <taxon>Hyaloscypha</taxon>
    </lineage>
</organism>
<dbReference type="OrthoDB" id="10571944at2759"/>
<reference evidence="2 3" key="1">
    <citation type="submission" date="2016-05" db="EMBL/GenBank/DDBJ databases">
        <title>A degradative enzymes factory behind the ericoid mycorrhizal symbiosis.</title>
        <authorList>
            <consortium name="DOE Joint Genome Institute"/>
            <person name="Martino E."/>
            <person name="Morin E."/>
            <person name="Grelet G."/>
            <person name="Kuo A."/>
            <person name="Kohler A."/>
            <person name="Daghino S."/>
            <person name="Barry K."/>
            <person name="Choi C."/>
            <person name="Cichocki N."/>
            <person name="Clum A."/>
            <person name="Copeland A."/>
            <person name="Hainaut M."/>
            <person name="Haridas S."/>
            <person name="Labutti K."/>
            <person name="Lindquist E."/>
            <person name="Lipzen A."/>
            <person name="Khouja H.-R."/>
            <person name="Murat C."/>
            <person name="Ohm R."/>
            <person name="Olson A."/>
            <person name="Spatafora J."/>
            <person name="Veneault-Fourrey C."/>
            <person name="Henrissat B."/>
            <person name="Grigoriev I."/>
            <person name="Martin F."/>
            <person name="Perotto S."/>
        </authorList>
    </citation>
    <scope>NUCLEOTIDE SEQUENCE [LARGE SCALE GENOMIC DNA]</scope>
    <source>
        <strain evidence="2 3">UAMH 7357</strain>
    </source>
</reference>
<proteinExistence type="predicted"/>
<evidence type="ECO:0000313" key="2">
    <source>
        <dbReference type="EMBL" id="PMD18589.1"/>
    </source>
</evidence>
<dbReference type="Proteomes" id="UP000235672">
    <property type="component" value="Unassembled WGS sequence"/>
</dbReference>
<feature type="compositionally biased region" description="Basic and acidic residues" evidence="1">
    <location>
        <begin position="1"/>
        <end position="13"/>
    </location>
</feature>